<feature type="region of interest" description="Disordered" evidence="1">
    <location>
        <begin position="1"/>
        <end position="67"/>
    </location>
</feature>
<sequence>MGPVRRRDARHAPAPLLRGRRALERQPVTSPGRPRATAPDDAAASRSASAATQRSRSASDGTRGRPRSRRTVALVLAATVLAGLLVATQVPDPWGDVGGDVLYAVATYVLVVLVLARVRPVVAGAVALGWCWAVEAAQAAGLATAVNDAVPPAAWLLGSTFAVRDLVCCLVGVAATCAVDAGAATRRRRTSG</sequence>
<keyword evidence="2" id="KW-0812">Transmembrane</keyword>
<feature type="compositionally biased region" description="Low complexity" evidence="1">
    <location>
        <begin position="33"/>
        <end position="59"/>
    </location>
</feature>
<evidence type="ECO:0000256" key="1">
    <source>
        <dbReference type="SAM" id="MobiDB-lite"/>
    </source>
</evidence>
<accession>A0A6N7ZJM5</accession>
<reference evidence="3 4" key="1">
    <citation type="submission" date="2019-11" db="EMBL/GenBank/DDBJ databases">
        <title>Cellulosimicrobium composti sp. nov. isolated from a compost.</title>
        <authorList>
            <person name="Yang Y."/>
        </authorList>
    </citation>
    <scope>NUCLEOTIDE SEQUENCE [LARGE SCALE GENOMIC DNA]</scope>
    <source>
        <strain evidence="3 4">BIT-GX5</strain>
    </source>
</reference>
<evidence type="ECO:0000313" key="4">
    <source>
        <dbReference type="Proteomes" id="UP000440668"/>
    </source>
</evidence>
<gene>
    <name evidence="3" type="ORF">GJV82_11730</name>
</gene>
<proteinExistence type="predicted"/>
<dbReference type="Pfam" id="PF10990">
    <property type="entry name" value="DUF2809"/>
    <property type="match status" value="1"/>
</dbReference>
<feature type="transmembrane region" description="Helical" evidence="2">
    <location>
        <begin position="71"/>
        <end position="89"/>
    </location>
</feature>
<feature type="transmembrane region" description="Helical" evidence="2">
    <location>
        <begin position="153"/>
        <end position="179"/>
    </location>
</feature>
<dbReference type="Proteomes" id="UP000440668">
    <property type="component" value="Unassembled WGS sequence"/>
</dbReference>
<dbReference type="AlphaFoldDB" id="A0A6N7ZJM5"/>
<feature type="transmembrane region" description="Helical" evidence="2">
    <location>
        <begin position="101"/>
        <end position="118"/>
    </location>
</feature>
<keyword evidence="2" id="KW-1133">Transmembrane helix</keyword>
<organism evidence="3 4">
    <name type="scientific">Cellulosimicrobium composti</name>
    <dbReference type="NCBI Taxonomy" id="2672572"/>
    <lineage>
        <taxon>Bacteria</taxon>
        <taxon>Bacillati</taxon>
        <taxon>Actinomycetota</taxon>
        <taxon>Actinomycetes</taxon>
        <taxon>Micrococcales</taxon>
        <taxon>Promicromonosporaceae</taxon>
        <taxon>Cellulosimicrobium</taxon>
    </lineage>
</organism>
<evidence type="ECO:0000256" key="2">
    <source>
        <dbReference type="SAM" id="Phobius"/>
    </source>
</evidence>
<evidence type="ECO:0000313" key="3">
    <source>
        <dbReference type="EMBL" id="MTG89607.1"/>
    </source>
</evidence>
<dbReference type="InterPro" id="IPR021257">
    <property type="entry name" value="DUF2809"/>
</dbReference>
<dbReference type="EMBL" id="WMKA01000026">
    <property type="protein sequence ID" value="MTG89607.1"/>
    <property type="molecule type" value="Genomic_DNA"/>
</dbReference>
<keyword evidence="2" id="KW-0472">Membrane</keyword>
<protein>
    <submittedName>
        <fullName evidence="3">DUF2809 domain-containing protein</fullName>
    </submittedName>
</protein>
<name>A0A6N7ZJM5_9MICO</name>
<comment type="caution">
    <text evidence="3">The sequence shown here is derived from an EMBL/GenBank/DDBJ whole genome shotgun (WGS) entry which is preliminary data.</text>
</comment>
<feature type="transmembrane region" description="Helical" evidence="2">
    <location>
        <begin position="125"/>
        <end position="147"/>
    </location>
</feature>